<dbReference type="Pfam" id="PF13439">
    <property type="entry name" value="Glyco_transf_4"/>
    <property type="match status" value="1"/>
</dbReference>
<accession>A0A7T9DKS8</accession>
<proteinExistence type="predicted"/>
<dbReference type="PANTHER" id="PTHR45947:SF3">
    <property type="entry name" value="SULFOQUINOVOSYL TRANSFERASE SQD2"/>
    <property type="match status" value="1"/>
</dbReference>
<reference evidence="2" key="1">
    <citation type="submission" date="2020-11" db="EMBL/GenBank/DDBJ databases">
        <title>Connecting structure to function with the recovery of over 1000 high-quality activated sludge metagenome-assembled genomes encoding full-length rRNA genes using long-read sequencing.</title>
        <authorList>
            <person name="Singleton C.M."/>
            <person name="Petriglieri F."/>
            <person name="Kristensen J.M."/>
            <person name="Kirkegaard R.H."/>
            <person name="Michaelsen T.Y."/>
            <person name="Andersen M.H."/>
            <person name="Karst S.M."/>
            <person name="Dueholm M.S."/>
            <person name="Nielsen P.H."/>
            <person name="Albertsen M."/>
        </authorList>
    </citation>
    <scope>NUCLEOTIDE SEQUENCE</scope>
    <source>
        <strain evidence="2">Fred_18-Q3-R57-64_BAT3C.431</strain>
    </source>
</reference>
<dbReference type="PANTHER" id="PTHR45947">
    <property type="entry name" value="SULFOQUINOVOSYL TRANSFERASE SQD2"/>
    <property type="match status" value="1"/>
</dbReference>
<dbReference type="Proteomes" id="UP000596004">
    <property type="component" value="Chromosome"/>
</dbReference>
<dbReference type="InterPro" id="IPR028098">
    <property type="entry name" value="Glyco_trans_4-like_N"/>
</dbReference>
<keyword evidence="2" id="KW-0808">Transferase</keyword>
<sequence>MANPARILMHYNGTFCPLEGVGRVILNLGGELEKSDLIVQYLFGSGASEPYANYLNFFKSRWLRVLRHTPLTVLLFMYWIRDKDYDIVHSNTPEAAFDAIWAKFFLRKKYRVIIQFHGLDTQLLEDYLAEWKKVKFQLSWLTIFYLLLSSIKTRLCVNRADAIVAISTAVKNEIRVRWNCDVTIISNGVSTKEFYPMRVKNLSAKDDVYRILFVGNIAWRKGLFYLLQAINGMSVRIHLTCVGLSNPPWLQNWTADCITFIPKLSTSELNQYYNRSDVLVVPSINEPFGLIYLEGMATGLPVVGSYGTGAEDLIKNGKTGWLCEKGNVDSLRACIKRVMQLGKKSFSKSAIDTAHKFSWAHCANQYRELYVNFLKK</sequence>
<dbReference type="GO" id="GO:0016757">
    <property type="term" value="F:glycosyltransferase activity"/>
    <property type="evidence" value="ECO:0007669"/>
    <property type="project" value="TreeGrafter"/>
</dbReference>
<gene>
    <name evidence="2" type="ORF">IPJ89_02820</name>
</gene>
<dbReference type="Gene3D" id="3.40.50.2000">
    <property type="entry name" value="Glycogen Phosphorylase B"/>
    <property type="match status" value="2"/>
</dbReference>
<evidence type="ECO:0000259" key="1">
    <source>
        <dbReference type="Pfam" id="PF13439"/>
    </source>
</evidence>
<dbReference type="EMBL" id="CP064981">
    <property type="protein sequence ID" value="QQR93145.1"/>
    <property type="molecule type" value="Genomic_DNA"/>
</dbReference>
<dbReference type="InterPro" id="IPR050194">
    <property type="entry name" value="Glycosyltransferase_grp1"/>
</dbReference>
<dbReference type="AlphaFoldDB" id="A0A7T9DKS8"/>
<evidence type="ECO:0000313" key="2">
    <source>
        <dbReference type="EMBL" id="QQR93145.1"/>
    </source>
</evidence>
<feature type="domain" description="Glycosyltransferase subfamily 4-like N-terminal" evidence="1">
    <location>
        <begin position="20"/>
        <end position="192"/>
    </location>
</feature>
<protein>
    <submittedName>
        <fullName evidence="2">Glycosyltransferase family 4 protein</fullName>
    </submittedName>
</protein>
<organism evidence="2">
    <name type="scientific">Candidatus Iainarchaeum sp</name>
    <dbReference type="NCBI Taxonomy" id="3101447"/>
    <lineage>
        <taxon>Archaea</taxon>
        <taxon>Candidatus Iainarchaeota</taxon>
        <taxon>Candidatus Iainarchaeia</taxon>
        <taxon>Candidatus Iainarchaeales</taxon>
        <taxon>Candidatus Iainarchaeaceae</taxon>
        <taxon>Candidatus Iainarchaeum</taxon>
    </lineage>
</organism>
<dbReference type="CDD" id="cd03801">
    <property type="entry name" value="GT4_PimA-like"/>
    <property type="match status" value="1"/>
</dbReference>
<name>A0A7T9DKS8_9ARCH</name>
<dbReference type="SUPFAM" id="SSF53756">
    <property type="entry name" value="UDP-Glycosyltransferase/glycogen phosphorylase"/>
    <property type="match status" value="1"/>
</dbReference>
<dbReference type="Pfam" id="PF13692">
    <property type="entry name" value="Glyco_trans_1_4"/>
    <property type="match status" value="1"/>
</dbReference>